<dbReference type="AlphaFoldDB" id="A0A846X1E1"/>
<dbReference type="InterPro" id="IPR025714">
    <property type="entry name" value="Methyltranfer_dom"/>
</dbReference>
<evidence type="ECO:0000313" key="4">
    <source>
        <dbReference type="Proteomes" id="UP000582646"/>
    </source>
</evidence>
<dbReference type="Proteomes" id="UP000582646">
    <property type="component" value="Unassembled WGS sequence"/>
</dbReference>
<dbReference type="CDD" id="cd02440">
    <property type="entry name" value="AdoMet_MTases"/>
    <property type="match status" value="1"/>
</dbReference>
<keyword evidence="4" id="KW-1185">Reference proteome</keyword>
<dbReference type="SUPFAM" id="SSF46785">
    <property type="entry name" value="Winged helix' DNA-binding domain"/>
    <property type="match status" value="1"/>
</dbReference>
<dbReference type="InterPro" id="IPR048711">
    <property type="entry name" value="WHD_Rv2258c"/>
</dbReference>
<dbReference type="PANTHER" id="PTHR45128:SF1">
    <property type="entry name" value="S-ADENOSYLMETHIONINE-DEPENDENT METHYLTRANSFERASE RV2258C"/>
    <property type="match status" value="1"/>
</dbReference>
<dbReference type="InterPro" id="IPR036390">
    <property type="entry name" value="WH_DNA-bd_sf"/>
</dbReference>
<evidence type="ECO:0000259" key="2">
    <source>
        <dbReference type="Pfam" id="PF21320"/>
    </source>
</evidence>
<protein>
    <submittedName>
        <fullName evidence="3">Class I SAM-dependent methyltransferase</fullName>
    </submittedName>
</protein>
<keyword evidence="3" id="KW-0808">Transferase</keyword>
<dbReference type="PANTHER" id="PTHR45128">
    <property type="entry name" value="METHYLTRANSFERASE TYPE 11"/>
    <property type="match status" value="1"/>
</dbReference>
<proteinExistence type="predicted"/>
<dbReference type="InterPro" id="IPR029063">
    <property type="entry name" value="SAM-dependent_MTases_sf"/>
</dbReference>
<dbReference type="GO" id="GO:0032259">
    <property type="term" value="P:methylation"/>
    <property type="evidence" value="ECO:0007669"/>
    <property type="project" value="UniProtKB-KW"/>
</dbReference>
<dbReference type="InterPro" id="IPR036388">
    <property type="entry name" value="WH-like_DNA-bd_sf"/>
</dbReference>
<dbReference type="SUPFAM" id="SSF53335">
    <property type="entry name" value="S-adenosyl-L-methionine-dependent methyltransferases"/>
    <property type="match status" value="1"/>
</dbReference>
<gene>
    <name evidence="3" type="ORF">HF999_13595</name>
</gene>
<keyword evidence="3" id="KW-0489">Methyltransferase</keyword>
<dbReference type="GO" id="GO:0008168">
    <property type="term" value="F:methyltransferase activity"/>
    <property type="evidence" value="ECO:0007669"/>
    <property type="project" value="UniProtKB-KW"/>
</dbReference>
<feature type="domain" description="S-adenosylmethionine-dependent methyltransferase Rv2258c-like winged HTH" evidence="2">
    <location>
        <begin position="31"/>
        <end position="104"/>
    </location>
</feature>
<reference evidence="3 4" key="1">
    <citation type="submission" date="2020-04" db="EMBL/GenBank/DDBJ databases">
        <title>MicrobeNet Type strains.</title>
        <authorList>
            <person name="Nicholson A.C."/>
        </authorList>
    </citation>
    <scope>NUCLEOTIDE SEQUENCE [LARGE SCALE GENOMIC DNA]</scope>
    <source>
        <strain evidence="3 4">DSM 44113</strain>
    </source>
</reference>
<dbReference type="RefSeq" id="WP_168546387.1">
    <property type="nucleotide sequence ID" value="NZ_BAAAKS010000063.1"/>
</dbReference>
<dbReference type="Gene3D" id="3.40.50.150">
    <property type="entry name" value="Vaccinia Virus protein VP39"/>
    <property type="match status" value="1"/>
</dbReference>
<comment type="caution">
    <text evidence="3">The sequence shown here is derived from an EMBL/GenBank/DDBJ whole genome shotgun (WGS) entry which is preliminary data.</text>
</comment>
<accession>A0A846X1E1</accession>
<dbReference type="Gene3D" id="1.10.10.10">
    <property type="entry name" value="Winged helix-like DNA-binding domain superfamily/Winged helix DNA-binding domain"/>
    <property type="match status" value="1"/>
</dbReference>
<organism evidence="3 4">
    <name type="scientific">Tsukamurella spumae</name>
    <dbReference type="NCBI Taxonomy" id="44753"/>
    <lineage>
        <taxon>Bacteria</taxon>
        <taxon>Bacillati</taxon>
        <taxon>Actinomycetota</taxon>
        <taxon>Actinomycetes</taxon>
        <taxon>Mycobacteriales</taxon>
        <taxon>Tsukamurellaceae</taxon>
        <taxon>Tsukamurella</taxon>
    </lineage>
</organism>
<name>A0A846X1E1_9ACTN</name>
<sequence>MGDETTTTGPAFDKDAARAFQKRMVGVLDDAALALLLSIGDELGLLDVLGTVGPADTATLAAAAGVDERYLREWLDGVVAGGVAEYDPETGRYRLPREHAACLSAADGPVNLARTMKMITMLAGVEPALREPFRHGGGLDYAHYPQFHAMMAAQSAATHDAGLLSVVVPTVPGLHDLLTRGAALADIGCGSGHAVNLLADAYPASRFVGYDISAEAVDAARAQASARGLTNATFEVRDVSALGENDAFEVVTAFDAIHDQAFPDRVLAGITAALRPGGTLLMVDIKAQSGVENNLTLPWATYLYTISLLHCMTVSLATPGGAGLGTVWGRQTAVRMLQEAGLSEVDVHEIRSDPFNYFYVARKPVA</sequence>
<dbReference type="EMBL" id="JAAXOQ010000017">
    <property type="protein sequence ID" value="NKY19397.1"/>
    <property type="molecule type" value="Genomic_DNA"/>
</dbReference>
<feature type="domain" description="Methyltransferase" evidence="1">
    <location>
        <begin position="181"/>
        <end position="289"/>
    </location>
</feature>
<dbReference type="Pfam" id="PF21320">
    <property type="entry name" value="WHD_Rv2258c"/>
    <property type="match status" value="1"/>
</dbReference>
<dbReference type="InterPro" id="IPR053173">
    <property type="entry name" value="SAM-binding_MTase"/>
</dbReference>
<dbReference type="Pfam" id="PF13847">
    <property type="entry name" value="Methyltransf_31"/>
    <property type="match status" value="1"/>
</dbReference>
<evidence type="ECO:0000313" key="3">
    <source>
        <dbReference type="EMBL" id="NKY19397.1"/>
    </source>
</evidence>
<evidence type="ECO:0000259" key="1">
    <source>
        <dbReference type="Pfam" id="PF13847"/>
    </source>
</evidence>